<keyword evidence="3 5" id="KW-0863">Zinc-finger</keyword>
<dbReference type="PANTHER" id="PTHR19818:SF139">
    <property type="entry name" value="PAIR-RULE PROTEIN ODD-PAIRED"/>
    <property type="match status" value="1"/>
</dbReference>
<dbReference type="Proteomes" id="UP000194236">
    <property type="component" value="Unassembled WGS sequence"/>
</dbReference>
<dbReference type="Gene3D" id="3.30.160.60">
    <property type="entry name" value="Classic Zinc Finger"/>
    <property type="match status" value="3"/>
</dbReference>
<sequence length="253" mass="27798">MNNTSSPLSHSNLRHIGAAMMMGNVGHHHHLNHQQQHQNPIQQQHQHSHHHHQQQHNQTATNLFPTLALGAAAAAAVTQGSNATSANVMAVLANAAARSPFKLVTTGGSSQSFVNLSTIDSHTNGGGITKTKDAKSKGRNAIGAKKKNNAGGNNCHCCCDVEKPYICDWVNCGKRFRQKPHLEAHRNIHTGRRFVCDWPNCGKSFVRKYNLAEHQKLHSSVNSNMCTYPDCGKVFSSKYSLMRHQNAQHNLSL</sequence>
<evidence type="ECO:0000256" key="6">
    <source>
        <dbReference type="SAM" id="MobiDB-lite"/>
    </source>
</evidence>
<accession>A0A1Y3B161</accession>
<dbReference type="Pfam" id="PF00096">
    <property type="entry name" value="zf-C2H2"/>
    <property type="match status" value="3"/>
</dbReference>
<evidence type="ECO:0000256" key="1">
    <source>
        <dbReference type="ARBA" id="ARBA00022723"/>
    </source>
</evidence>
<dbReference type="SMART" id="SM00355">
    <property type="entry name" value="ZnF_C2H2"/>
    <property type="match status" value="3"/>
</dbReference>
<dbReference type="PANTHER" id="PTHR19818">
    <property type="entry name" value="ZINC FINGER PROTEIN ZIC AND GLI"/>
    <property type="match status" value="1"/>
</dbReference>
<feature type="domain" description="C2H2-type" evidence="7">
    <location>
        <begin position="194"/>
        <end position="223"/>
    </location>
</feature>
<dbReference type="FunFam" id="3.30.160.60:FF:000072">
    <property type="entry name" value="zinc finger protein 143 isoform X1"/>
    <property type="match status" value="1"/>
</dbReference>
<keyword evidence="1" id="KW-0479">Metal-binding</keyword>
<evidence type="ECO:0000256" key="5">
    <source>
        <dbReference type="PROSITE-ProRule" id="PRU00042"/>
    </source>
</evidence>
<organism evidence="8 9">
    <name type="scientific">Euroglyphus maynei</name>
    <name type="common">Mayne's house dust mite</name>
    <dbReference type="NCBI Taxonomy" id="6958"/>
    <lineage>
        <taxon>Eukaryota</taxon>
        <taxon>Metazoa</taxon>
        <taxon>Ecdysozoa</taxon>
        <taxon>Arthropoda</taxon>
        <taxon>Chelicerata</taxon>
        <taxon>Arachnida</taxon>
        <taxon>Acari</taxon>
        <taxon>Acariformes</taxon>
        <taxon>Sarcoptiformes</taxon>
        <taxon>Astigmata</taxon>
        <taxon>Psoroptidia</taxon>
        <taxon>Analgoidea</taxon>
        <taxon>Pyroglyphidae</taxon>
        <taxon>Pyroglyphinae</taxon>
        <taxon>Euroglyphus</taxon>
    </lineage>
</organism>
<dbReference type="InterPro" id="IPR036236">
    <property type="entry name" value="Znf_C2H2_sf"/>
</dbReference>
<feature type="region of interest" description="Disordered" evidence="6">
    <location>
        <begin position="30"/>
        <end position="59"/>
    </location>
</feature>
<dbReference type="GO" id="GO:0000981">
    <property type="term" value="F:DNA-binding transcription factor activity, RNA polymerase II-specific"/>
    <property type="evidence" value="ECO:0007669"/>
    <property type="project" value="TreeGrafter"/>
</dbReference>
<dbReference type="FunFam" id="3.30.160.60:FF:000125">
    <property type="entry name" value="Putative zinc finger protein 143"/>
    <property type="match status" value="1"/>
</dbReference>
<dbReference type="GO" id="GO:0045944">
    <property type="term" value="P:positive regulation of transcription by RNA polymerase II"/>
    <property type="evidence" value="ECO:0007669"/>
    <property type="project" value="UniProtKB-ARBA"/>
</dbReference>
<protein>
    <recommendedName>
        <fullName evidence="7">C2H2-type domain-containing protein</fullName>
    </recommendedName>
</protein>
<dbReference type="OrthoDB" id="6506915at2759"/>
<keyword evidence="2" id="KW-0677">Repeat</keyword>
<gene>
    <name evidence="8" type="ORF">BLA29_004015</name>
</gene>
<dbReference type="GO" id="GO:0000978">
    <property type="term" value="F:RNA polymerase II cis-regulatory region sequence-specific DNA binding"/>
    <property type="evidence" value="ECO:0007669"/>
    <property type="project" value="TreeGrafter"/>
</dbReference>
<dbReference type="GO" id="GO:0008270">
    <property type="term" value="F:zinc ion binding"/>
    <property type="evidence" value="ECO:0007669"/>
    <property type="project" value="UniProtKB-KW"/>
</dbReference>
<feature type="domain" description="C2H2-type" evidence="7">
    <location>
        <begin position="165"/>
        <end position="194"/>
    </location>
</feature>
<reference evidence="8 9" key="1">
    <citation type="submission" date="2017-03" db="EMBL/GenBank/DDBJ databases">
        <title>Genome Survey of Euroglyphus maynei.</title>
        <authorList>
            <person name="Arlian L.G."/>
            <person name="Morgan M.S."/>
            <person name="Rider S.D."/>
        </authorList>
    </citation>
    <scope>NUCLEOTIDE SEQUENCE [LARGE SCALE GENOMIC DNA]</scope>
    <source>
        <strain evidence="8">Arlian Lab</strain>
        <tissue evidence="8">Whole body</tissue>
    </source>
</reference>
<feature type="domain" description="C2H2-type" evidence="7">
    <location>
        <begin position="224"/>
        <end position="249"/>
    </location>
</feature>
<feature type="compositionally biased region" description="Low complexity" evidence="6">
    <location>
        <begin position="33"/>
        <end position="45"/>
    </location>
</feature>
<dbReference type="GO" id="GO:0005634">
    <property type="term" value="C:nucleus"/>
    <property type="evidence" value="ECO:0007669"/>
    <property type="project" value="UniProtKB-ARBA"/>
</dbReference>
<evidence type="ECO:0000313" key="9">
    <source>
        <dbReference type="Proteomes" id="UP000194236"/>
    </source>
</evidence>
<evidence type="ECO:0000259" key="7">
    <source>
        <dbReference type="PROSITE" id="PS50157"/>
    </source>
</evidence>
<evidence type="ECO:0000256" key="4">
    <source>
        <dbReference type="ARBA" id="ARBA00022833"/>
    </source>
</evidence>
<keyword evidence="9" id="KW-1185">Reference proteome</keyword>
<dbReference type="SUPFAM" id="SSF57667">
    <property type="entry name" value="beta-beta-alpha zinc fingers"/>
    <property type="match status" value="2"/>
</dbReference>
<name>A0A1Y3B161_EURMA</name>
<dbReference type="InterPro" id="IPR013087">
    <property type="entry name" value="Znf_C2H2_type"/>
</dbReference>
<comment type="caution">
    <text evidence="8">The sequence shown here is derived from an EMBL/GenBank/DDBJ whole genome shotgun (WGS) entry which is preliminary data.</text>
</comment>
<dbReference type="InterPro" id="IPR050329">
    <property type="entry name" value="GLI_C2H2-zinc-finger"/>
</dbReference>
<proteinExistence type="predicted"/>
<dbReference type="PROSITE" id="PS50157">
    <property type="entry name" value="ZINC_FINGER_C2H2_2"/>
    <property type="match status" value="3"/>
</dbReference>
<evidence type="ECO:0000313" key="8">
    <source>
        <dbReference type="EMBL" id="OTF74550.1"/>
    </source>
</evidence>
<keyword evidence="4" id="KW-0862">Zinc</keyword>
<evidence type="ECO:0000256" key="2">
    <source>
        <dbReference type="ARBA" id="ARBA00022737"/>
    </source>
</evidence>
<dbReference type="PROSITE" id="PS00028">
    <property type="entry name" value="ZINC_FINGER_C2H2_1"/>
    <property type="match status" value="3"/>
</dbReference>
<dbReference type="AlphaFoldDB" id="A0A1Y3B161"/>
<dbReference type="EMBL" id="MUJZ01046531">
    <property type="protein sequence ID" value="OTF74550.1"/>
    <property type="molecule type" value="Genomic_DNA"/>
</dbReference>
<evidence type="ECO:0000256" key="3">
    <source>
        <dbReference type="ARBA" id="ARBA00022771"/>
    </source>
</evidence>